<evidence type="ECO:0000256" key="8">
    <source>
        <dbReference type="ARBA" id="ARBA00023157"/>
    </source>
</evidence>
<dbReference type="InterPro" id="IPR050314">
    <property type="entry name" value="Glycosyl_Hydrlase_18"/>
</dbReference>
<evidence type="ECO:0000313" key="15">
    <source>
        <dbReference type="Proteomes" id="UP000708208"/>
    </source>
</evidence>
<accession>A0A8J2PI33</accession>
<gene>
    <name evidence="14" type="ORF">AFUS01_LOCUS32805</name>
</gene>
<keyword evidence="11" id="KW-0624">Polysaccharide degradation</keyword>
<dbReference type="InterPro" id="IPR001223">
    <property type="entry name" value="Glyco_hydro18_cat"/>
</dbReference>
<name>A0A8J2PI33_9HEXA</name>
<dbReference type="GO" id="GO:0008843">
    <property type="term" value="F:endochitinase activity"/>
    <property type="evidence" value="ECO:0007669"/>
    <property type="project" value="UniProtKB-EC"/>
</dbReference>
<proteinExistence type="inferred from homology"/>
<keyword evidence="4" id="KW-0147">Chitin-binding</keyword>
<keyword evidence="10" id="KW-0326">Glycosidase</keyword>
<evidence type="ECO:0000256" key="12">
    <source>
        <dbReference type="SAM" id="MobiDB-lite"/>
    </source>
</evidence>
<dbReference type="AlphaFoldDB" id="A0A8J2PI33"/>
<dbReference type="PROSITE" id="PS51910">
    <property type="entry name" value="GH18_2"/>
    <property type="match status" value="1"/>
</dbReference>
<organism evidence="14 15">
    <name type="scientific">Allacma fusca</name>
    <dbReference type="NCBI Taxonomy" id="39272"/>
    <lineage>
        <taxon>Eukaryota</taxon>
        <taxon>Metazoa</taxon>
        <taxon>Ecdysozoa</taxon>
        <taxon>Arthropoda</taxon>
        <taxon>Hexapoda</taxon>
        <taxon>Collembola</taxon>
        <taxon>Symphypleona</taxon>
        <taxon>Sminthuridae</taxon>
        <taxon>Allacma</taxon>
    </lineage>
</organism>
<comment type="caution">
    <text evidence="14">The sequence shown here is derived from an EMBL/GenBank/DDBJ whole genome shotgun (WGS) entry which is preliminary data.</text>
</comment>
<keyword evidence="15" id="KW-1185">Reference proteome</keyword>
<evidence type="ECO:0000313" key="14">
    <source>
        <dbReference type="EMBL" id="CAG7822539.1"/>
    </source>
</evidence>
<evidence type="ECO:0000256" key="6">
    <source>
        <dbReference type="ARBA" id="ARBA00022801"/>
    </source>
</evidence>
<evidence type="ECO:0000256" key="4">
    <source>
        <dbReference type="ARBA" id="ARBA00022669"/>
    </source>
</evidence>
<evidence type="ECO:0000256" key="2">
    <source>
        <dbReference type="ARBA" id="ARBA00009121"/>
    </source>
</evidence>
<keyword evidence="6" id="KW-0378">Hydrolase</keyword>
<dbReference type="GO" id="GO:0005576">
    <property type="term" value="C:extracellular region"/>
    <property type="evidence" value="ECO:0007669"/>
    <property type="project" value="TreeGrafter"/>
</dbReference>
<evidence type="ECO:0000256" key="3">
    <source>
        <dbReference type="ARBA" id="ARBA00012729"/>
    </source>
</evidence>
<dbReference type="FunFam" id="3.10.50.10:FF:000004">
    <property type="entry name" value="Chitinase 5"/>
    <property type="match status" value="1"/>
</dbReference>
<sequence>MGIPMYGQSFVLKERGSTHVGTEANGPGEPGEYTQQPGMLAYYEICNKVRQGGWTVVRDRTASWGPIAYESKSLQWVGYDDPDFVARKARFVRQKNYGGAFVWTMDLDDFNNDCCGGAQPLLRTIASELLNIPFNTRQQDCTPPPPPVLPPAPSVSTT</sequence>
<dbReference type="Pfam" id="PF00704">
    <property type="entry name" value="Glyco_hydro_18"/>
    <property type="match status" value="1"/>
</dbReference>
<dbReference type="EC" id="3.2.1.14" evidence="3"/>
<dbReference type="GO" id="GO:0000272">
    <property type="term" value="P:polysaccharide catabolic process"/>
    <property type="evidence" value="ECO:0007669"/>
    <property type="project" value="UniProtKB-KW"/>
</dbReference>
<dbReference type="Proteomes" id="UP000708208">
    <property type="component" value="Unassembled WGS sequence"/>
</dbReference>
<evidence type="ECO:0000256" key="9">
    <source>
        <dbReference type="ARBA" id="ARBA00023277"/>
    </source>
</evidence>
<evidence type="ECO:0000256" key="1">
    <source>
        <dbReference type="ARBA" id="ARBA00000822"/>
    </source>
</evidence>
<evidence type="ECO:0000256" key="10">
    <source>
        <dbReference type="ARBA" id="ARBA00023295"/>
    </source>
</evidence>
<protein>
    <recommendedName>
        <fullName evidence="3">chitinase</fullName>
        <ecNumber evidence="3">3.2.1.14</ecNumber>
    </recommendedName>
</protein>
<feature type="region of interest" description="Disordered" evidence="12">
    <location>
        <begin position="136"/>
        <end position="158"/>
    </location>
</feature>
<keyword evidence="5" id="KW-0732">Signal</keyword>
<keyword evidence="7" id="KW-0146">Chitin degradation</keyword>
<feature type="non-terminal residue" evidence="14">
    <location>
        <position position="1"/>
    </location>
</feature>
<keyword evidence="8" id="KW-1015">Disulfide bond</keyword>
<keyword evidence="9" id="KW-0119">Carbohydrate metabolism</keyword>
<feature type="compositionally biased region" description="Pro residues" evidence="12">
    <location>
        <begin position="142"/>
        <end position="158"/>
    </location>
</feature>
<dbReference type="EMBL" id="CAJVCH010526657">
    <property type="protein sequence ID" value="CAG7822539.1"/>
    <property type="molecule type" value="Genomic_DNA"/>
</dbReference>
<evidence type="ECO:0000256" key="11">
    <source>
        <dbReference type="ARBA" id="ARBA00023326"/>
    </source>
</evidence>
<evidence type="ECO:0000259" key="13">
    <source>
        <dbReference type="PROSITE" id="PS51910"/>
    </source>
</evidence>
<evidence type="ECO:0000256" key="7">
    <source>
        <dbReference type="ARBA" id="ARBA00023024"/>
    </source>
</evidence>
<comment type="catalytic activity">
    <reaction evidence="1">
        <text>Random endo-hydrolysis of N-acetyl-beta-D-glucosaminide (1-&gt;4)-beta-linkages in chitin and chitodextrins.</text>
        <dbReference type="EC" id="3.2.1.14"/>
    </reaction>
</comment>
<dbReference type="GO" id="GO:0006032">
    <property type="term" value="P:chitin catabolic process"/>
    <property type="evidence" value="ECO:0007669"/>
    <property type="project" value="UniProtKB-KW"/>
</dbReference>
<feature type="domain" description="GH18" evidence="13">
    <location>
        <begin position="1"/>
        <end position="132"/>
    </location>
</feature>
<comment type="similarity">
    <text evidence="2">Belongs to the glycosyl hydrolase 18 family. Chitinase class II subfamily.</text>
</comment>
<reference evidence="14" key="1">
    <citation type="submission" date="2021-06" db="EMBL/GenBank/DDBJ databases">
        <authorList>
            <person name="Hodson N. C."/>
            <person name="Mongue J. A."/>
            <person name="Jaron S. K."/>
        </authorList>
    </citation>
    <scope>NUCLEOTIDE SEQUENCE</scope>
</reference>
<dbReference type="PANTHER" id="PTHR11177">
    <property type="entry name" value="CHITINASE"/>
    <property type="match status" value="1"/>
</dbReference>
<dbReference type="OrthoDB" id="76388at2759"/>
<evidence type="ECO:0000256" key="5">
    <source>
        <dbReference type="ARBA" id="ARBA00022729"/>
    </source>
</evidence>
<dbReference type="GO" id="GO:0008061">
    <property type="term" value="F:chitin binding"/>
    <property type="evidence" value="ECO:0007669"/>
    <property type="project" value="UniProtKB-KW"/>
</dbReference>
<dbReference type="PANTHER" id="PTHR11177:SF317">
    <property type="entry name" value="CHITINASE 12-RELATED"/>
    <property type="match status" value="1"/>
</dbReference>